<feature type="domain" description="Glycosyltransferase 2-like" evidence="2">
    <location>
        <begin position="6"/>
        <end position="165"/>
    </location>
</feature>
<keyword evidence="1" id="KW-0812">Transmembrane</keyword>
<keyword evidence="3" id="KW-0808">Transferase</keyword>
<organism evidence="3 4">
    <name type="scientific">Roseibium hamelinense</name>
    <dbReference type="NCBI Taxonomy" id="150831"/>
    <lineage>
        <taxon>Bacteria</taxon>
        <taxon>Pseudomonadati</taxon>
        <taxon>Pseudomonadota</taxon>
        <taxon>Alphaproteobacteria</taxon>
        <taxon>Hyphomicrobiales</taxon>
        <taxon>Stappiaceae</taxon>
        <taxon>Roseibium</taxon>
    </lineage>
</organism>
<evidence type="ECO:0000313" key="4">
    <source>
        <dbReference type="Proteomes" id="UP000320593"/>
    </source>
</evidence>
<gene>
    <name evidence="3" type="ORF">JM93_01016</name>
</gene>
<dbReference type="InterPro" id="IPR001173">
    <property type="entry name" value="Glyco_trans_2-like"/>
</dbReference>
<dbReference type="InterPro" id="IPR029044">
    <property type="entry name" value="Nucleotide-diphossugar_trans"/>
</dbReference>
<keyword evidence="1" id="KW-0472">Membrane</keyword>
<dbReference type="Pfam" id="PF00535">
    <property type="entry name" value="Glycos_transf_2"/>
    <property type="match status" value="1"/>
</dbReference>
<accession>A0A562TBB3</accession>
<dbReference type="Proteomes" id="UP000320593">
    <property type="component" value="Unassembled WGS sequence"/>
</dbReference>
<dbReference type="Gene3D" id="3.90.550.10">
    <property type="entry name" value="Spore Coat Polysaccharide Biosynthesis Protein SpsA, Chain A"/>
    <property type="match status" value="1"/>
</dbReference>
<keyword evidence="1" id="KW-1133">Transmembrane helix</keyword>
<comment type="caution">
    <text evidence="3">The sequence shown here is derived from an EMBL/GenBank/DDBJ whole genome shotgun (WGS) entry which is preliminary data.</text>
</comment>
<feature type="transmembrane region" description="Helical" evidence="1">
    <location>
        <begin position="269"/>
        <end position="288"/>
    </location>
</feature>
<dbReference type="CDD" id="cd04179">
    <property type="entry name" value="DPM_DPG-synthase_like"/>
    <property type="match status" value="1"/>
</dbReference>
<dbReference type="PANTHER" id="PTHR48090">
    <property type="entry name" value="UNDECAPRENYL-PHOSPHATE 4-DEOXY-4-FORMAMIDO-L-ARABINOSE TRANSFERASE-RELATED"/>
    <property type="match status" value="1"/>
</dbReference>
<keyword evidence="4" id="KW-1185">Reference proteome</keyword>
<evidence type="ECO:0000256" key="1">
    <source>
        <dbReference type="SAM" id="Phobius"/>
    </source>
</evidence>
<dbReference type="EMBL" id="VLLF01000002">
    <property type="protein sequence ID" value="TWI90040.1"/>
    <property type="molecule type" value="Genomic_DNA"/>
</dbReference>
<dbReference type="PANTHER" id="PTHR48090:SF7">
    <property type="entry name" value="RFBJ PROTEIN"/>
    <property type="match status" value="1"/>
</dbReference>
<evidence type="ECO:0000259" key="2">
    <source>
        <dbReference type="Pfam" id="PF00535"/>
    </source>
</evidence>
<dbReference type="GO" id="GO:0016740">
    <property type="term" value="F:transferase activity"/>
    <property type="evidence" value="ECO:0007669"/>
    <property type="project" value="UniProtKB-KW"/>
</dbReference>
<dbReference type="SUPFAM" id="SSF53448">
    <property type="entry name" value="Nucleotide-diphospho-sugar transferases"/>
    <property type="match status" value="1"/>
</dbReference>
<feature type="transmembrane region" description="Helical" evidence="1">
    <location>
        <begin position="234"/>
        <end position="257"/>
    </location>
</feature>
<dbReference type="OrthoDB" id="7527830at2"/>
<sequence>MKLIVQIPCLNEEANIASVVKDIPSEIPGIDIIEIQVIDDGSTDRTVEIARELGVTHIVENDVNKGLAKSFQLGIEHALRNGADIIVNTDGDNQYCGASIPDLVRPILDRRADIVVGDRKPGANPEFSFLKRQLQKLGSFVVQKLSGLVVADAVSGFRAYSREAALTINVMTTFSYTTETLIHAGQHGLSVLSVPVATNSETRPSRLSTSMIGFLYKQTITILRSFFMYRSLSAFLFMGGLMILIGLLPVARFLYFYSIGDGEGRIQSLVLGSMFLLAGYMTVVVAFLSDAIATNRRLTENVLRRLRSQELANPPETNTWQDRTDAE</sequence>
<dbReference type="RefSeq" id="WP_145341089.1">
    <property type="nucleotide sequence ID" value="NZ_SMLY01000086.1"/>
</dbReference>
<protein>
    <submittedName>
        <fullName evidence="3">Glycosyltransferase involved in cell wall biosynthesis</fullName>
    </submittedName>
</protein>
<reference evidence="3 4" key="1">
    <citation type="submission" date="2019-07" db="EMBL/GenBank/DDBJ databases">
        <title>Genomic Encyclopedia of Archaeal and Bacterial Type Strains, Phase II (KMG-II): from individual species to whole genera.</title>
        <authorList>
            <person name="Goeker M."/>
        </authorList>
    </citation>
    <scope>NUCLEOTIDE SEQUENCE [LARGE SCALE GENOMIC DNA]</scope>
    <source>
        <strain evidence="3 4">ATCC BAA-252</strain>
    </source>
</reference>
<dbReference type="AlphaFoldDB" id="A0A562TBB3"/>
<proteinExistence type="predicted"/>
<dbReference type="InterPro" id="IPR050256">
    <property type="entry name" value="Glycosyltransferase_2"/>
</dbReference>
<evidence type="ECO:0000313" key="3">
    <source>
        <dbReference type="EMBL" id="TWI90040.1"/>
    </source>
</evidence>
<name>A0A562TBB3_9HYPH</name>